<gene>
    <name evidence="8" type="primary">trpC</name>
    <name evidence="10" type="ORF">JOC86_000703</name>
</gene>
<dbReference type="PROSITE" id="PS00614">
    <property type="entry name" value="IGPS"/>
    <property type="match status" value="1"/>
</dbReference>
<keyword evidence="3 8" id="KW-0028">Amino-acid biosynthesis</keyword>
<feature type="domain" description="Indole-3-glycerol phosphate synthase" evidence="9">
    <location>
        <begin position="6"/>
        <end position="254"/>
    </location>
</feature>
<keyword evidence="4 8" id="KW-0210">Decarboxylase</keyword>
<comment type="pathway">
    <text evidence="2 8">Amino-acid biosynthesis; L-tryptophan biosynthesis; L-tryptophan from chorismate: step 4/5.</text>
</comment>
<evidence type="ECO:0000313" key="10">
    <source>
        <dbReference type="EMBL" id="MBM7584166.1"/>
    </source>
</evidence>
<dbReference type="SUPFAM" id="SSF51366">
    <property type="entry name" value="Ribulose-phoshate binding barrel"/>
    <property type="match status" value="1"/>
</dbReference>
<dbReference type="EC" id="4.1.1.48" evidence="8"/>
<dbReference type="Pfam" id="PF00218">
    <property type="entry name" value="IGPS"/>
    <property type="match status" value="1"/>
</dbReference>
<keyword evidence="7 8" id="KW-0456">Lyase</keyword>
<dbReference type="InterPro" id="IPR011060">
    <property type="entry name" value="RibuloseP-bd_barrel"/>
</dbReference>
<dbReference type="NCBIfam" id="NF001377">
    <property type="entry name" value="PRK00278.2-4"/>
    <property type="match status" value="1"/>
</dbReference>
<reference evidence="10 11" key="1">
    <citation type="submission" date="2021-01" db="EMBL/GenBank/DDBJ databases">
        <title>Genomic Encyclopedia of Type Strains, Phase IV (KMG-IV): sequencing the most valuable type-strain genomes for metagenomic binning, comparative biology and taxonomic classification.</title>
        <authorList>
            <person name="Goeker M."/>
        </authorList>
    </citation>
    <scope>NUCLEOTIDE SEQUENCE [LARGE SCALE GENOMIC DNA]</scope>
    <source>
        <strain evidence="10 11">DSM 24834</strain>
    </source>
</reference>
<organism evidence="10 11">
    <name type="scientific">Rossellomorea pakistanensis</name>
    <dbReference type="NCBI Taxonomy" id="992288"/>
    <lineage>
        <taxon>Bacteria</taxon>
        <taxon>Bacillati</taxon>
        <taxon>Bacillota</taxon>
        <taxon>Bacilli</taxon>
        <taxon>Bacillales</taxon>
        <taxon>Bacillaceae</taxon>
        <taxon>Rossellomorea</taxon>
    </lineage>
</organism>
<evidence type="ECO:0000256" key="6">
    <source>
        <dbReference type="ARBA" id="ARBA00023141"/>
    </source>
</evidence>
<keyword evidence="6 8" id="KW-0057">Aromatic amino acid biosynthesis</keyword>
<name>A0ABS2N8I0_9BACI</name>
<keyword evidence="11" id="KW-1185">Reference proteome</keyword>
<sequence length="259" mass="28860">MTETILDRILEKKKEEVADFYLNGFDLSNLPKRKYASLYNTFINSNELNVIAEIKRASPSKGDINIGVEPREQARLYADNGANAISVLTDTPFFKGTMNDLISVRKEVDIPILCKDFIIDKIQIDRAKSAGANVILLIAAALSYSKISELYLYAKEQEFEVLFEVHNEEELDTAHKVGANIIGINNRNLNSFEVDLANTELLAKKIDRSNIVIISESGIRNKEDATRLAAAGVHGILVGETLMKSSTLNQTLTSLKVRR</sequence>
<evidence type="ECO:0000256" key="7">
    <source>
        <dbReference type="ARBA" id="ARBA00023239"/>
    </source>
</evidence>
<evidence type="ECO:0000256" key="1">
    <source>
        <dbReference type="ARBA" id="ARBA00001633"/>
    </source>
</evidence>
<proteinExistence type="inferred from homology"/>
<dbReference type="InterPro" id="IPR001468">
    <property type="entry name" value="Indole-3-GlycerolPSynthase_CS"/>
</dbReference>
<accession>A0ABS2N8I0</accession>
<dbReference type="HAMAP" id="MF_00134_B">
    <property type="entry name" value="IGPS_B"/>
    <property type="match status" value="1"/>
</dbReference>
<evidence type="ECO:0000256" key="8">
    <source>
        <dbReference type="HAMAP-Rule" id="MF_00134"/>
    </source>
</evidence>
<evidence type="ECO:0000256" key="4">
    <source>
        <dbReference type="ARBA" id="ARBA00022793"/>
    </source>
</evidence>
<dbReference type="InterPro" id="IPR045186">
    <property type="entry name" value="Indole-3-glycerol_P_synth"/>
</dbReference>
<evidence type="ECO:0000256" key="3">
    <source>
        <dbReference type="ARBA" id="ARBA00022605"/>
    </source>
</evidence>
<evidence type="ECO:0000313" key="11">
    <source>
        <dbReference type="Proteomes" id="UP001646157"/>
    </source>
</evidence>
<dbReference type="RefSeq" id="WP_205168350.1">
    <property type="nucleotide sequence ID" value="NZ_JAFBDZ010000001.1"/>
</dbReference>
<protein>
    <recommendedName>
        <fullName evidence="8">Indole-3-glycerol phosphate synthase</fullName>
        <shortName evidence="8">IGPS</shortName>
        <ecNumber evidence="8">4.1.1.48</ecNumber>
    </recommendedName>
</protein>
<dbReference type="EMBL" id="JAFBDZ010000001">
    <property type="protein sequence ID" value="MBM7584166.1"/>
    <property type="molecule type" value="Genomic_DNA"/>
</dbReference>
<dbReference type="NCBIfam" id="NF001371">
    <property type="entry name" value="PRK00278.1-3"/>
    <property type="match status" value="1"/>
</dbReference>
<keyword evidence="5 8" id="KW-0822">Tryptophan biosynthesis</keyword>
<dbReference type="Gene3D" id="3.20.20.70">
    <property type="entry name" value="Aldolase class I"/>
    <property type="match status" value="1"/>
</dbReference>
<comment type="similarity">
    <text evidence="8">Belongs to the TrpC family.</text>
</comment>
<dbReference type="PANTHER" id="PTHR22854:SF2">
    <property type="entry name" value="INDOLE-3-GLYCEROL-PHOSPHATE SYNTHASE"/>
    <property type="match status" value="1"/>
</dbReference>
<dbReference type="InterPro" id="IPR013798">
    <property type="entry name" value="Indole-3-glycerol_P_synth_dom"/>
</dbReference>
<dbReference type="PANTHER" id="PTHR22854">
    <property type="entry name" value="TRYPTOPHAN BIOSYNTHESIS PROTEIN"/>
    <property type="match status" value="1"/>
</dbReference>
<dbReference type="InterPro" id="IPR013785">
    <property type="entry name" value="Aldolase_TIM"/>
</dbReference>
<dbReference type="Proteomes" id="UP001646157">
    <property type="component" value="Unassembled WGS sequence"/>
</dbReference>
<comment type="catalytic activity">
    <reaction evidence="1 8">
        <text>1-(2-carboxyphenylamino)-1-deoxy-D-ribulose 5-phosphate + H(+) = (1S,2R)-1-C-(indol-3-yl)glycerol 3-phosphate + CO2 + H2O</text>
        <dbReference type="Rhea" id="RHEA:23476"/>
        <dbReference type="ChEBI" id="CHEBI:15377"/>
        <dbReference type="ChEBI" id="CHEBI:15378"/>
        <dbReference type="ChEBI" id="CHEBI:16526"/>
        <dbReference type="ChEBI" id="CHEBI:58613"/>
        <dbReference type="ChEBI" id="CHEBI:58866"/>
        <dbReference type="EC" id="4.1.1.48"/>
    </reaction>
</comment>
<comment type="caution">
    <text evidence="10">The sequence shown here is derived from an EMBL/GenBank/DDBJ whole genome shotgun (WGS) entry which is preliminary data.</text>
</comment>
<dbReference type="CDD" id="cd00331">
    <property type="entry name" value="IGPS"/>
    <property type="match status" value="1"/>
</dbReference>
<evidence type="ECO:0000259" key="9">
    <source>
        <dbReference type="Pfam" id="PF00218"/>
    </source>
</evidence>
<evidence type="ECO:0000256" key="5">
    <source>
        <dbReference type="ARBA" id="ARBA00022822"/>
    </source>
</evidence>
<evidence type="ECO:0000256" key="2">
    <source>
        <dbReference type="ARBA" id="ARBA00004696"/>
    </source>
</evidence>